<keyword evidence="3" id="KW-1185">Reference proteome</keyword>
<comment type="caution">
    <text evidence="2">The sequence shown here is derived from an EMBL/GenBank/DDBJ whole genome shotgun (WGS) entry which is preliminary data.</text>
</comment>
<reference evidence="2 3" key="1">
    <citation type="submission" date="2018-10" db="EMBL/GenBank/DDBJ databases">
        <title>Genomic Encyclopedia of Archaeal and Bacterial Type Strains, Phase II (KMG-II): from individual species to whole genera.</title>
        <authorList>
            <person name="Goeker M."/>
        </authorList>
    </citation>
    <scope>NUCLEOTIDE SEQUENCE [LARGE SCALE GENOMIC DNA]</scope>
    <source>
        <strain evidence="2 3">DSM 14954</strain>
    </source>
</reference>
<sequence>MRAFCTIIALLALAAPAHAADLRVGLKSSVRQLIVGPDGGAWAHVSATRSSRVVRITPQGAQRSTRTSAYVGGGLGPDGRAWLLDGPDLLRIDGNGLATRTPVAAGYDELVTAPDGTAWVFDGENGARLAADGTAQPLDLAIPGCPKAYPHGLTRAADGAIWFYASHCGFVRVPPGGTPTVVANPDEAGTILAPDAHGGIWFSVHIGPGGGHVDTSGRVTLLKRPGHLGTRDVAVAPDGSAYYATGQCFLTRAAADGRVSRHPIAVPATLVDFDAAGGLWLATPSRVRHTTLDAPAAGCDDTPPTVRIVPDPAKPVSLAALRRQGGFKLTVGEPFQVEAYVFDGPGDYSFGHVYTSVTARGGRTVRMALDVDELRDLARQRDEPLALVGTVRDREGNEGGFEHELRLKP</sequence>
<dbReference type="AlphaFoldDB" id="A0A660L7G5"/>
<evidence type="ECO:0000313" key="3">
    <source>
        <dbReference type="Proteomes" id="UP000278962"/>
    </source>
</evidence>
<feature type="signal peptide" evidence="1">
    <location>
        <begin position="1"/>
        <end position="19"/>
    </location>
</feature>
<dbReference type="SUPFAM" id="SSF63829">
    <property type="entry name" value="Calcium-dependent phosphotriesterase"/>
    <property type="match status" value="1"/>
</dbReference>
<evidence type="ECO:0008006" key="4">
    <source>
        <dbReference type="Google" id="ProtNLM"/>
    </source>
</evidence>
<evidence type="ECO:0000256" key="1">
    <source>
        <dbReference type="SAM" id="SignalP"/>
    </source>
</evidence>
<keyword evidence="1" id="KW-0732">Signal</keyword>
<dbReference type="Proteomes" id="UP000278962">
    <property type="component" value="Unassembled WGS sequence"/>
</dbReference>
<accession>A0A660L7G5</accession>
<dbReference type="Gene3D" id="2.130.10.10">
    <property type="entry name" value="YVTN repeat-like/Quinoprotein amine dehydrogenase"/>
    <property type="match status" value="1"/>
</dbReference>
<dbReference type="OrthoDB" id="9812926at2"/>
<gene>
    <name evidence="2" type="ORF">C8N24_5543</name>
</gene>
<dbReference type="RefSeq" id="WP_121256157.1">
    <property type="nucleotide sequence ID" value="NZ_RBIL01000002.1"/>
</dbReference>
<protein>
    <recommendedName>
        <fullName evidence="4">Virginiamycin B lyase</fullName>
    </recommendedName>
</protein>
<name>A0A660L7G5_9ACTN</name>
<proteinExistence type="predicted"/>
<dbReference type="EMBL" id="RBIL01000002">
    <property type="protein sequence ID" value="RKQ87520.1"/>
    <property type="molecule type" value="Genomic_DNA"/>
</dbReference>
<evidence type="ECO:0000313" key="2">
    <source>
        <dbReference type="EMBL" id="RKQ87520.1"/>
    </source>
</evidence>
<organism evidence="2 3">
    <name type="scientific">Solirubrobacter pauli</name>
    <dbReference type="NCBI Taxonomy" id="166793"/>
    <lineage>
        <taxon>Bacteria</taxon>
        <taxon>Bacillati</taxon>
        <taxon>Actinomycetota</taxon>
        <taxon>Thermoleophilia</taxon>
        <taxon>Solirubrobacterales</taxon>
        <taxon>Solirubrobacteraceae</taxon>
        <taxon>Solirubrobacter</taxon>
    </lineage>
</organism>
<dbReference type="InterPro" id="IPR015943">
    <property type="entry name" value="WD40/YVTN_repeat-like_dom_sf"/>
</dbReference>
<feature type="chain" id="PRO_5024925372" description="Virginiamycin B lyase" evidence="1">
    <location>
        <begin position="20"/>
        <end position="409"/>
    </location>
</feature>